<dbReference type="AlphaFoldDB" id="A0A0A9G510"/>
<dbReference type="EMBL" id="GBRH01177731">
    <property type="protein sequence ID" value="JAE20165.1"/>
    <property type="molecule type" value="Transcribed_RNA"/>
</dbReference>
<reference evidence="2" key="1">
    <citation type="submission" date="2014-09" db="EMBL/GenBank/DDBJ databases">
        <authorList>
            <person name="Magalhaes I.L.F."/>
            <person name="Oliveira U."/>
            <person name="Santos F.R."/>
            <person name="Vidigal T.H.D.A."/>
            <person name="Brescovit A.D."/>
            <person name="Santos A.J."/>
        </authorList>
    </citation>
    <scope>NUCLEOTIDE SEQUENCE</scope>
    <source>
        <tissue evidence="2">Shoot tissue taken approximately 20 cm above the soil surface</tissue>
    </source>
</reference>
<name>A0A0A9G510_ARUDO</name>
<evidence type="ECO:0000256" key="1">
    <source>
        <dbReference type="SAM" id="MobiDB-lite"/>
    </source>
</evidence>
<feature type="region of interest" description="Disordered" evidence="1">
    <location>
        <begin position="66"/>
        <end position="135"/>
    </location>
</feature>
<organism evidence="2">
    <name type="scientific">Arundo donax</name>
    <name type="common">Giant reed</name>
    <name type="synonym">Donax arundinaceus</name>
    <dbReference type="NCBI Taxonomy" id="35708"/>
    <lineage>
        <taxon>Eukaryota</taxon>
        <taxon>Viridiplantae</taxon>
        <taxon>Streptophyta</taxon>
        <taxon>Embryophyta</taxon>
        <taxon>Tracheophyta</taxon>
        <taxon>Spermatophyta</taxon>
        <taxon>Magnoliopsida</taxon>
        <taxon>Liliopsida</taxon>
        <taxon>Poales</taxon>
        <taxon>Poaceae</taxon>
        <taxon>PACMAD clade</taxon>
        <taxon>Arundinoideae</taxon>
        <taxon>Arundineae</taxon>
        <taxon>Arundo</taxon>
    </lineage>
</organism>
<sequence length="195" mass="20309">MERSREVRFVSSGVKLPSAAAASAPAAALAPEPAHLSAELPFAYIRRDIDAAVRRVVASFRLVPIARADTGPPPSRKHGKVGAGEDRVQGADQRGSSAGQGRGAPGAARAGGGGRGGAARVPPQRGRCGRTRTASWRVGSSARAFPSPLTPATAYVSSLWWSRTSFMGLSVTEPTCFLPNSWKTLFVTAMGKLSI</sequence>
<feature type="compositionally biased region" description="Gly residues" evidence="1">
    <location>
        <begin position="98"/>
        <end position="117"/>
    </location>
</feature>
<accession>A0A0A9G510</accession>
<reference evidence="2" key="2">
    <citation type="journal article" date="2015" name="Data Brief">
        <title>Shoot transcriptome of the giant reed, Arundo donax.</title>
        <authorList>
            <person name="Barrero R.A."/>
            <person name="Guerrero F.D."/>
            <person name="Moolhuijzen P."/>
            <person name="Goolsby J.A."/>
            <person name="Tidwell J."/>
            <person name="Bellgard S.E."/>
            <person name="Bellgard M.I."/>
        </authorList>
    </citation>
    <scope>NUCLEOTIDE SEQUENCE</scope>
    <source>
        <tissue evidence="2">Shoot tissue taken approximately 20 cm above the soil surface</tissue>
    </source>
</reference>
<evidence type="ECO:0000313" key="2">
    <source>
        <dbReference type="EMBL" id="JAE20165.1"/>
    </source>
</evidence>
<proteinExistence type="predicted"/>
<protein>
    <submittedName>
        <fullName evidence="2">Uncharacterized protein</fullName>
    </submittedName>
</protein>